<dbReference type="GO" id="GO:0005789">
    <property type="term" value="C:endoplasmic reticulum membrane"/>
    <property type="evidence" value="ECO:0007669"/>
    <property type="project" value="UniProtKB-SubCell"/>
</dbReference>
<reference evidence="16" key="2">
    <citation type="submission" date="2010-04" db="EMBL/GenBank/DDBJ databases">
        <authorList>
            <person name="Buell R."/>
            <person name="Hamilton J."/>
            <person name="Hostetler J."/>
        </authorList>
    </citation>
    <scope>NUCLEOTIDE SEQUENCE [LARGE SCALE GENOMIC DNA]</scope>
    <source>
        <strain evidence="16">DAOM:BR144</strain>
    </source>
</reference>
<evidence type="ECO:0000256" key="6">
    <source>
        <dbReference type="ARBA" id="ARBA00022679"/>
    </source>
</evidence>
<evidence type="ECO:0000256" key="3">
    <source>
        <dbReference type="ARBA" id="ARBA00005189"/>
    </source>
</evidence>
<reference evidence="16" key="1">
    <citation type="journal article" date="2010" name="Genome Biol.">
        <title>Genome sequence of the necrotrophic plant pathogen Pythium ultimum reveals original pathogenicity mechanisms and effector repertoire.</title>
        <authorList>
            <person name="Levesque C.A."/>
            <person name="Brouwer H."/>
            <person name="Cano L."/>
            <person name="Hamilton J.P."/>
            <person name="Holt C."/>
            <person name="Huitema E."/>
            <person name="Raffaele S."/>
            <person name="Robideau G.P."/>
            <person name="Thines M."/>
            <person name="Win J."/>
            <person name="Zerillo M.M."/>
            <person name="Beakes G.W."/>
            <person name="Boore J.L."/>
            <person name="Busam D."/>
            <person name="Dumas B."/>
            <person name="Ferriera S."/>
            <person name="Fuerstenberg S.I."/>
            <person name="Gachon C.M."/>
            <person name="Gaulin E."/>
            <person name="Govers F."/>
            <person name="Grenville-Briggs L."/>
            <person name="Horner N."/>
            <person name="Hostetler J."/>
            <person name="Jiang R.H."/>
            <person name="Johnson J."/>
            <person name="Krajaejun T."/>
            <person name="Lin H."/>
            <person name="Meijer H.J."/>
            <person name="Moore B."/>
            <person name="Morris P."/>
            <person name="Phuntmart V."/>
            <person name="Puiu D."/>
            <person name="Shetty J."/>
            <person name="Stajich J.E."/>
            <person name="Tripathy S."/>
            <person name="Wawra S."/>
            <person name="van West P."/>
            <person name="Whitty B.R."/>
            <person name="Coutinho P.M."/>
            <person name="Henrissat B."/>
            <person name="Martin F."/>
            <person name="Thomas P.D."/>
            <person name="Tyler B.M."/>
            <person name="De Vries R.P."/>
            <person name="Kamoun S."/>
            <person name="Yandell M."/>
            <person name="Tisserat N."/>
            <person name="Buell C.R."/>
        </authorList>
    </citation>
    <scope>NUCLEOTIDE SEQUENCE</scope>
    <source>
        <strain evidence="16">DAOM:BR144</strain>
    </source>
</reference>
<name>K3X4M3_GLOUD</name>
<evidence type="ECO:0000256" key="14">
    <source>
        <dbReference type="RuleBase" id="RU367023"/>
    </source>
</evidence>
<evidence type="ECO:0000256" key="11">
    <source>
        <dbReference type="ARBA" id="ARBA00023098"/>
    </source>
</evidence>
<dbReference type="Pfam" id="PF03982">
    <property type="entry name" value="DAGAT"/>
    <property type="match status" value="1"/>
</dbReference>
<dbReference type="PANTHER" id="PTHR12317">
    <property type="entry name" value="DIACYLGLYCEROL O-ACYLTRANSFERASE"/>
    <property type="match status" value="1"/>
</dbReference>
<evidence type="ECO:0000256" key="4">
    <source>
        <dbReference type="ARBA" id="ARBA00005420"/>
    </source>
</evidence>
<keyword evidence="11" id="KW-0443">Lipid metabolism</keyword>
<comment type="pathway">
    <text evidence="2">Glycerolipid metabolism; triacylglycerol biosynthesis.</text>
</comment>
<comment type="pathway">
    <text evidence="3">Lipid metabolism.</text>
</comment>
<comment type="caution">
    <text evidence="14">Lacks conserved residue(s) required for the propagation of feature annotation.</text>
</comment>
<evidence type="ECO:0000256" key="9">
    <source>
        <dbReference type="ARBA" id="ARBA00022824"/>
    </source>
</evidence>
<keyword evidence="12 14" id="KW-0472">Membrane</keyword>
<comment type="subcellular location">
    <subcellularLocation>
        <location evidence="1 14">Endoplasmic reticulum membrane</location>
        <topology evidence="1 14">Multi-pass membrane protein</topology>
    </subcellularLocation>
</comment>
<dbReference type="HOGENOM" id="CLU_023995_2_1_1"/>
<dbReference type="GO" id="GO:0019432">
    <property type="term" value="P:triglyceride biosynthetic process"/>
    <property type="evidence" value="ECO:0007669"/>
    <property type="project" value="TreeGrafter"/>
</dbReference>
<dbReference type="STRING" id="431595.K3X4M3"/>
<protein>
    <recommendedName>
        <fullName evidence="14">Acyltransferase</fullName>
        <ecNumber evidence="14">2.3.1.-</ecNumber>
    </recommendedName>
</protein>
<keyword evidence="7 14" id="KW-0812">Transmembrane</keyword>
<evidence type="ECO:0000256" key="2">
    <source>
        <dbReference type="ARBA" id="ARBA00004771"/>
    </source>
</evidence>
<dbReference type="VEuPathDB" id="FungiDB:PYU1_G012146"/>
<organism evidence="15 16">
    <name type="scientific">Globisporangium ultimum (strain ATCC 200006 / CBS 805.95 / DAOM BR144)</name>
    <name type="common">Pythium ultimum</name>
    <dbReference type="NCBI Taxonomy" id="431595"/>
    <lineage>
        <taxon>Eukaryota</taxon>
        <taxon>Sar</taxon>
        <taxon>Stramenopiles</taxon>
        <taxon>Oomycota</taxon>
        <taxon>Peronosporomycetes</taxon>
        <taxon>Pythiales</taxon>
        <taxon>Pythiaceae</taxon>
        <taxon>Globisporangium</taxon>
    </lineage>
</organism>
<keyword evidence="16" id="KW-1185">Reference proteome</keyword>
<evidence type="ECO:0000256" key="1">
    <source>
        <dbReference type="ARBA" id="ARBA00004477"/>
    </source>
</evidence>
<keyword evidence="13" id="KW-0012">Acyltransferase</keyword>
<proteinExistence type="inferred from homology"/>
<keyword evidence="8" id="KW-0319">Glycerol metabolism</keyword>
<evidence type="ECO:0000313" key="15">
    <source>
        <dbReference type="EnsemblProtists" id="PYU1_T012172"/>
    </source>
</evidence>
<dbReference type="GO" id="GO:0006071">
    <property type="term" value="P:glycerol metabolic process"/>
    <property type="evidence" value="ECO:0007669"/>
    <property type="project" value="UniProtKB-KW"/>
</dbReference>
<comment type="similarity">
    <text evidence="4 14">Belongs to the diacylglycerol acyltransferase family.</text>
</comment>
<evidence type="ECO:0000256" key="8">
    <source>
        <dbReference type="ARBA" id="ARBA00022798"/>
    </source>
</evidence>
<evidence type="ECO:0000256" key="10">
    <source>
        <dbReference type="ARBA" id="ARBA00022989"/>
    </source>
</evidence>
<dbReference type="InterPro" id="IPR007130">
    <property type="entry name" value="DAGAT"/>
</dbReference>
<sequence length="367" mass="41768">MGADSDREPLVASETAAATVQAPSAATALQTSKALEYVPPPYFDAHSRVPTWLQPWIADTFNFVVIHYNLWVLPFLVLFYYLYKNGHGIFIVAMVALYIPRFLDGSERTANGRPWKWLWDSPLWRFCTHFLGIVIVREQELDASKRYIFGFHPHGILILSRLATYGGCWEKVFPNIAARLLGASAVFYVPLAREICLWLNAVDASRSTAEKVIKSGKSVLVYPGGVPEIFLMEPDSKENKIMLKSRLGFVKLAIRHGAELVPVFIFGEKWLYNVWTPPPKVVAFFRKTLKFPLIVFWGRFLWLPKKLPEGKTFGVVYGKPIPTTLNTDPSDDEVQAMHAQYVAEVERIFEQYKVKFGYDADETLVIV</sequence>
<keyword evidence="6 14" id="KW-0808">Transferase</keyword>
<keyword evidence="5" id="KW-0444">Lipid biosynthesis</keyword>
<accession>K3X4M3</accession>
<evidence type="ECO:0000313" key="16">
    <source>
        <dbReference type="Proteomes" id="UP000019132"/>
    </source>
</evidence>
<dbReference type="OMA" id="IMGVACT"/>
<evidence type="ECO:0000256" key="7">
    <source>
        <dbReference type="ARBA" id="ARBA00022692"/>
    </source>
</evidence>
<keyword evidence="9 14" id="KW-0256">Endoplasmic reticulum</keyword>
<feature type="transmembrane region" description="Helical" evidence="14">
    <location>
        <begin position="61"/>
        <end position="81"/>
    </location>
</feature>
<reference evidence="15" key="3">
    <citation type="submission" date="2015-02" db="UniProtKB">
        <authorList>
            <consortium name="EnsemblProtists"/>
        </authorList>
    </citation>
    <scope>IDENTIFICATION</scope>
    <source>
        <strain evidence="15">DAOM BR144</strain>
    </source>
</reference>
<dbReference type="EnsemblProtists" id="PYU1_T012172">
    <property type="protein sequence ID" value="PYU1_T012172"/>
    <property type="gene ID" value="PYU1_G012146"/>
</dbReference>
<dbReference type="EC" id="2.3.1.-" evidence="14"/>
<dbReference type="InParanoid" id="K3X4M3"/>
<dbReference type="Proteomes" id="UP000019132">
    <property type="component" value="Unassembled WGS sequence"/>
</dbReference>
<dbReference type="GO" id="GO:0004144">
    <property type="term" value="F:diacylglycerol O-acyltransferase activity"/>
    <property type="evidence" value="ECO:0007669"/>
    <property type="project" value="TreeGrafter"/>
</dbReference>
<evidence type="ECO:0000256" key="12">
    <source>
        <dbReference type="ARBA" id="ARBA00023136"/>
    </source>
</evidence>
<dbReference type="EMBL" id="GL376601">
    <property type="status" value="NOT_ANNOTATED_CDS"/>
    <property type="molecule type" value="Genomic_DNA"/>
</dbReference>
<evidence type="ECO:0000256" key="13">
    <source>
        <dbReference type="ARBA" id="ARBA00023315"/>
    </source>
</evidence>
<keyword evidence="10 14" id="KW-1133">Transmembrane helix</keyword>
<dbReference type="PANTHER" id="PTHR12317:SF0">
    <property type="entry name" value="ACYLTRANSFERASE"/>
    <property type="match status" value="1"/>
</dbReference>
<dbReference type="eggNOG" id="KOG0831">
    <property type="taxonomic scope" value="Eukaryota"/>
</dbReference>
<evidence type="ECO:0000256" key="5">
    <source>
        <dbReference type="ARBA" id="ARBA00022516"/>
    </source>
</evidence>
<dbReference type="AlphaFoldDB" id="K3X4M3"/>
<dbReference type="CDD" id="cd07987">
    <property type="entry name" value="LPLAT_MGAT-like"/>
    <property type="match status" value="1"/>
</dbReference>